<gene>
    <name evidence="1" type="ORF">S03H2_11454</name>
</gene>
<name>X1GKQ6_9ZZZZ</name>
<dbReference type="EMBL" id="BARU01005849">
    <property type="protein sequence ID" value="GAH42209.1"/>
    <property type="molecule type" value="Genomic_DNA"/>
</dbReference>
<accession>X1GKQ6</accession>
<organism evidence="1">
    <name type="scientific">marine sediment metagenome</name>
    <dbReference type="NCBI Taxonomy" id="412755"/>
    <lineage>
        <taxon>unclassified sequences</taxon>
        <taxon>metagenomes</taxon>
        <taxon>ecological metagenomes</taxon>
    </lineage>
</organism>
<proteinExistence type="predicted"/>
<protein>
    <submittedName>
        <fullName evidence="1">Uncharacterized protein</fullName>
    </submittedName>
</protein>
<feature type="non-terminal residue" evidence="1">
    <location>
        <position position="239"/>
    </location>
</feature>
<evidence type="ECO:0000313" key="1">
    <source>
        <dbReference type="EMBL" id="GAH42209.1"/>
    </source>
</evidence>
<sequence>MTFVFSLIFSLDDFDLSNDDLRRELLKHIGNEYDSVVAADITDVTSNSKKVDKSLSNIYQSLKIGYRIANSIFLYSFSGGQERGATIQDIKRSATLETIPSAIVGDTLTKMENQLFYIHKTTDKYLFTTEPNLNRVILTKMSNVEENQILEMEFELLTKILKGSTLTSYIWPKNESDIPDNKQHKLVILQEEDTDFMERILENKGKSFPRVYRNTIYYLTSSESKRFDLHNAIKRSIAW</sequence>
<dbReference type="AlphaFoldDB" id="X1GKQ6"/>
<comment type="caution">
    <text evidence="1">The sequence shown here is derived from an EMBL/GenBank/DDBJ whole genome shotgun (WGS) entry which is preliminary data.</text>
</comment>
<reference evidence="1" key="1">
    <citation type="journal article" date="2014" name="Front. Microbiol.">
        <title>High frequency of phylogenetically diverse reductive dehalogenase-homologous genes in deep subseafloor sedimentary metagenomes.</title>
        <authorList>
            <person name="Kawai M."/>
            <person name="Futagami T."/>
            <person name="Toyoda A."/>
            <person name="Takaki Y."/>
            <person name="Nishi S."/>
            <person name="Hori S."/>
            <person name="Arai W."/>
            <person name="Tsubouchi T."/>
            <person name="Morono Y."/>
            <person name="Uchiyama I."/>
            <person name="Ito T."/>
            <person name="Fujiyama A."/>
            <person name="Inagaki F."/>
            <person name="Takami H."/>
        </authorList>
    </citation>
    <scope>NUCLEOTIDE SEQUENCE</scope>
    <source>
        <strain evidence="1">Expedition CK06-06</strain>
    </source>
</reference>